<comment type="similarity">
    <text evidence="1 7">Belongs to the universal ribosomal protein uL18 family.</text>
</comment>
<dbReference type="GO" id="GO:0003735">
    <property type="term" value="F:structural constituent of ribosome"/>
    <property type="evidence" value="ECO:0007669"/>
    <property type="project" value="InterPro"/>
</dbReference>
<evidence type="ECO:0000313" key="10">
    <source>
        <dbReference type="Proteomes" id="UP000315525"/>
    </source>
</evidence>
<dbReference type="CDD" id="cd00432">
    <property type="entry name" value="Ribosomal_L18_L5e"/>
    <property type="match status" value="1"/>
</dbReference>
<dbReference type="GO" id="GO:0022625">
    <property type="term" value="C:cytosolic large ribosomal subunit"/>
    <property type="evidence" value="ECO:0007669"/>
    <property type="project" value="TreeGrafter"/>
</dbReference>
<dbReference type="PANTHER" id="PTHR12899">
    <property type="entry name" value="39S RIBOSOMAL PROTEIN L18, MITOCHONDRIAL"/>
    <property type="match status" value="1"/>
</dbReference>
<dbReference type="FunFam" id="3.30.420.100:FF:000001">
    <property type="entry name" value="50S ribosomal protein L18"/>
    <property type="match status" value="1"/>
</dbReference>
<keyword evidence="2 7" id="KW-0699">rRNA-binding</keyword>
<evidence type="ECO:0000256" key="4">
    <source>
        <dbReference type="ARBA" id="ARBA00022980"/>
    </source>
</evidence>
<name>A0A523UWU1_UNCT6</name>
<evidence type="ECO:0000256" key="1">
    <source>
        <dbReference type="ARBA" id="ARBA00007116"/>
    </source>
</evidence>
<keyword evidence="4 7" id="KW-0689">Ribosomal protein</keyword>
<dbReference type="Pfam" id="PF00861">
    <property type="entry name" value="Ribosomal_L18p"/>
    <property type="match status" value="1"/>
</dbReference>
<keyword evidence="5 7" id="KW-0687">Ribonucleoprotein</keyword>
<sequence>MGKTKAVRKARMRRHARVRKRVQGTPERPRLMVFRSLKNICAQIVDDSRGRTVCSASSLSKEAGSERLNGHKIDVSREVGRSIAEKALKKGIKKVVFDKGGYKYHGRVKALAEAARKAGLEF</sequence>
<comment type="caution">
    <text evidence="9">The sequence shown here is derived from an EMBL/GenBank/DDBJ whole genome shotgun (WGS) entry which is preliminary data.</text>
</comment>
<dbReference type="PANTHER" id="PTHR12899:SF3">
    <property type="entry name" value="LARGE RIBOSOMAL SUBUNIT PROTEIN UL18M"/>
    <property type="match status" value="1"/>
</dbReference>
<evidence type="ECO:0000256" key="8">
    <source>
        <dbReference type="SAM" id="MobiDB-lite"/>
    </source>
</evidence>
<evidence type="ECO:0000256" key="6">
    <source>
        <dbReference type="ARBA" id="ARBA00035197"/>
    </source>
</evidence>
<comment type="subunit">
    <text evidence="7">Part of the 50S ribosomal subunit; part of the 5S rRNA/L5/L18/L25 subcomplex. Contacts the 5S and 23S rRNAs.</text>
</comment>
<protein>
    <recommendedName>
        <fullName evidence="6 7">Large ribosomal subunit protein uL18</fullName>
    </recommendedName>
</protein>
<organism evidence="9 10">
    <name type="scientific">candidate division TA06 bacterium</name>
    <dbReference type="NCBI Taxonomy" id="2250710"/>
    <lineage>
        <taxon>Bacteria</taxon>
        <taxon>Bacteria division TA06</taxon>
    </lineage>
</organism>
<feature type="region of interest" description="Disordered" evidence="8">
    <location>
        <begin position="1"/>
        <end position="21"/>
    </location>
</feature>
<dbReference type="NCBIfam" id="TIGR00060">
    <property type="entry name" value="L18_bact"/>
    <property type="match status" value="1"/>
</dbReference>
<dbReference type="GO" id="GO:0008097">
    <property type="term" value="F:5S rRNA binding"/>
    <property type="evidence" value="ECO:0007669"/>
    <property type="project" value="TreeGrafter"/>
</dbReference>
<dbReference type="InterPro" id="IPR004389">
    <property type="entry name" value="Ribosomal_uL18_bac-type"/>
</dbReference>
<accession>A0A523UWU1</accession>
<evidence type="ECO:0000313" key="9">
    <source>
        <dbReference type="EMBL" id="TET47015.1"/>
    </source>
</evidence>
<dbReference type="InterPro" id="IPR005484">
    <property type="entry name" value="Ribosomal_uL18_bac/plant/anim"/>
</dbReference>
<evidence type="ECO:0000256" key="7">
    <source>
        <dbReference type="HAMAP-Rule" id="MF_01337"/>
    </source>
</evidence>
<dbReference type="EMBL" id="SOJN01000036">
    <property type="protein sequence ID" value="TET47015.1"/>
    <property type="molecule type" value="Genomic_DNA"/>
</dbReference>
<reference evidence="9 10" key="1">
    <citation type="submission" date="2019-03" db="EMBL/GenBank/DDBJ databases">
        <title>Metabolic potential of uncultured bacteria and archaea associated with petroleum seepage in deep-sea sediments.</title>
        <authorList>
            <person name="Dong X."/>
            <person name="Hubert C."/>
        </authorList>
    </citation>
    <scope>NUCLEOTIDE SEQUENCE [LARGE SCALE GENOMIC DNA]</scope>
    <source>
        <strain evidence="9">E44_bin18</strain>
    </source>
</reference>
<evidence type="ECO:0000256" key="5">
    <source>
        <dbReference type="ARBA" id="ARBA00023274"/>
    </source>
</evidence>
<dbReference type="SUPFAM" id="SSF53137">
    <property type="entry name" value="Translational machinery components"/>
    <property type="match status" value="1"/>
</dbReference>
<comment type="function">
    <text evidence="7">This is one of the proteins that bind and probably mediate the attachment of the 5S RNA into the large ribosomal subunit, where it forms part of the central protuberance.</text>
</comment>
<gene>
    <name evidence="7" type="primary">rplR</name>
    <name evidence="9" type="ORF">E3J62_02600</name>
</gene>
<proteinExistence type="inferred from homology"/>
<evidence type="ECO:0000256" key="2">
    <source>
        <dbReference type="ARBA" id="ARBA00022730"/>
    </source>
</evidence>
<dbReference type="Proteomes" id="UP000315525">
    <property type="component" value="Unassembled WGS sequence"/>
</dbReference>
<keyword evidence="3 7" id="KW-0694">RNA-binding</keyword>
<dbReference type="Gene3D" id="3.30.420.100">
    <property type="match status" value="1"/>
</dbReference>
<dbReference type="AlphaFoldDB" id="A0A523UWU1"/>
<dbReference type="GO" id="GO:0006412">
    <property type="term" value="P:translation"/>
    <property type="evidence" value="ECO:0007669"/>
    <property type="project" value="UniProtKB-UniRule"/>
</dbReference>
<dbReference type="InterPro" id="IPR057268">
    <property type="entry name" value="Ribosomal_L18"/>
</dbReference>
<evidence type="ECO:0000256" key="3">
    <source>
        <dbReference type="ARBA" id="ARBA00022884"/>
    </source>
</evidence>
<dbReference type="HAMAP" id="MF_01337_B">
    <property type="entry name" value="Ribosomal_uL18_B"/>
    <property type="match status" value="1"/>
</dbReference>